<dbReference type="Gramene" id="PHT73059">
    <property type="protein sequence ID" value="PHT73059"/>
    <property type="gene ID" value="T459_23844"/>
</dbReference>
<evidence type="ECO:0000313" key="2">
    <source>
        <dbReference type="Proteomes" id="UP000222542"/>
    </source>
</evidence>
<keyword evidence="2" id="KW-1185">Reference proteome</keyword>
<reference evidence="1 2" key="2">
    <citation type="journal article" date="2017" name="Genome Biol.">
        <title>New reference genome sequences of hot pepper reveal the massive evolution of plant disease-resistance genes by retroduplication.</title>
        <authorList>
            <person name="Kim S."/>
            <person name="Park J."/>
            <person name="Yeom S.I."/>
            <person name="Kim Y.M."/>
            <person name="Seo E."/>
            <person name="Kim K.T."/>
            <person name="Kim M.S."/>
            <person name="Lee J.M."/>
            <person name="Cheong K."/>
            <person name="Shin H.S."/>
            <person name="Kim S.B."/>
            <person name="Han K."/>
            <person name="Lee J."/>
            <person name="Park M."/>
            <person name="Lee H.A."/>
            <person name="Lee H.Y."/>
            <person name="Lee Y."/>
            <person name="Oh S."/>
            <person name="Lee J.H."/>
            <person name="Choi E."/>
            <person name="Choi E."/>
            <person name="Lee S.E."/>
            <person name="Jeon J."/>
            <person name="Kim H."/>
            <person name="Choi G."/>
            <person name="Song H."/>
            <person name="Lee J."/>
            <person name="Lee S.C."/>
            <person name="Kwon J.K."/>
            <person name="Lee H.Y."/>
            <person name="Koo N."/>
            <person name="Hong Y."/>
            <person name="Kim R.W."/>
            <person name="Kang W.H."/>
            <person name="Huh J.H."/>
            <person name="Kang B.C."/>
            <person name="Yang T.J."/>
            <person name="Lee Y.H."/>
            <person name="Bennetzen J.L."/>
            <person name="Choi D."/>
        </authorList>
    </citation>
    <scope>NUCLEOTIDE SEQUENCE [LARGE SCALE GENOMIC DNA]</scope>
    <source>
        <strain evidence="2">cv. CM334</strain>
    </source>
</reference>
<name>A0A2G2YTK1_CAPAN</name>
<dbReference type="GO" id="GO:0000120">
    <property type="term" value="C:RNA polymerase I transcription regulator complex"/>
    <property type="evidence" value="ECO:0007669"/>
    <property type="project" value="InterPro"/>
</dbReference>
<accession>A0A2G2YTK1</accession>
<dbReference type="EMBL" id="AYRZ02000009">
    <property type="protein sequence ID" value="PHT73059.1"/>
    <property type="molecule type" value="Genomic_DNA"/>
</dbReference>
<proteinExistence type="predicted"/>
<dbReference type="Pfam" id="PF14929">
    <property type="entry name" value="TAF1_subA"/>
    <property type="match status" value="1"/>
</dbReference>
<dbReference type="InterPro" id="IPR039495">
    <property type="entry name" value="TAF1A"/>
</dbReference>
<dbReference type="PANTHER" id="PTHR36720">
    <property type="entry name" value="TAF RNA POLYMERASE I SUBUNIT A"/>
    <property type="match status" value="1"/>
</dbReference>
<evidence type="ECO:0000313" key="1">
    <source>
        <dbReference type="EMBL" id="PHT73059.1"/>
    </source>
</evidence>
<reference evidence="1 2" key="1">
    <citation type="journal article" date="2014" name="Nat. Genet.">
        <title>Genome sequence of the hot pepper provides insights into the evolution of pungency in Capsicum species.</title>
        <authorList>
            <person name="Kim S."/>
            <person name="Park M."/>
            <person name="Yeom S.I."/>
            <person name="Kim Y.M."/>
            <person name="Lee J.M."/>
            <person name="Lee H.A."/>
            <person name="Seo E."/>
            <person name="Choi J."/>
            <person name="Cheong K."/>
            <person name="Kim K.T."/>
            <person name="Jung K."/>
            <person name="Lee G.W."/>
            <person name="Oh S.K."/>
            <person name="Bae C."/>
            <person name="Kim S.B."/>
            <person name="Lee H.Y."/>
            <person name="Kim S.Y."/>
            <person name="Kim M.S."/>
            <person name="Kang B.C."/>
            <person name="Jo Y.D."/>
            <person name="Yang H.B."/>
            <person name="Jeong H.J."/>
            <person name="Kang W.H."/>
            <person name="Kwon J.K."/>
            <person name="Shin C."/>
            <person name="Lim J.Y."/>
            <person name="Park J.H."/>
            <person name="Huh J.H."/>
            <person name="Kim J.S."/>
            <person name="Kim B.D."/>
            <person name="Cohen O."/>
            <person name="Paran I."/>
            <person name="Suh M.C."/>
            <person name="Lee S.B."/>
            <person name="Kim Y.K."/>
            <person name="Shin Y."/>
            <person name="Noh S.J."/>
            <person name="Park J."/>
            <person name="Seo Y.S."/>
            <person name="Kwon S.Y."/>
            <person name="Kim H.A."/>
            <person name="Park J.M."/>
            <person name="Kim H.J."/>
            <person name="Choi S.B."/>
            <person name="Bosland P.W."/>
            <person name="Reeves G."/>
            <person name="Jo S.H."/>
            <person name="Lee B.W."/>
            <person name="Cho H.T."/>
            <person name="Choi H.S."/>
            <person name="Lee M.S."/>
            <person name="Yu Y."/>
            <person name="Do Choi Y."/>
            <person name="Park B.S."/>
            <person name="van Deynze A."/>
            <person name="Ashrafi H."/>
            <person name="Hill T."/>
            <person name="Kim W.T."/>
            <person name="Pai H.S."/>
            <person name="Ahn H.K."/>
            <person name="Yeam I."/>
            <person name="Giovannoni J.J."/>
            <person name="Rose J.K."/>
            <person name="Sorensen I."/>
            <person name="Lee S.J."/>
            <person name="Kim R.W."/>
            <person name="Choi I.Y."/>
            <person name="Choi B.S."/>
            <person name="Lim J.S."/>
            <person name="Lee Y.H."/>
            <person name="Choi D."/>
        </authorList>
    </citation>
    <scope>NUCLEOTIDE SEQUENCE [LARGE SCALE GENOMIC DNA]</scope>
    <source>
        <strain evidence="2">cv. CM334</strain>
    </source>
</reference>
<gene>
    <name evidence="1" type="ORF">T459_23844</name>
</gene>
<protein>
    <submittedName>
        <fullName evidence="1">Uncharacterized protein</fullName>
    </submittedName>
</protein>
<sequence length="355" mass="40487">MIAFHLSYSWWIELPGTGTYCWWEVVHETSREYLLLGDNPQEEVLQFDGPHSSVIKSEKRKKALSIKSPFNDSVSSQQSLMQAKPHKACFRPSMIVKHQAFPLNPRQDRFAVQLEFILFCLKCGNTQDAHQGALCLMQERGFDSEPVSNLVVGLAFYQLWYSTIPKELRLQEVDRFDSAEQSETFEDRIVMSVLNSDRHDAVEGQEANSPFHSDSDTSVRNDKEILGVDVSSSMDQSGDVPYHSIFYNRGLPLWLLPLQLPSSNENLEDDLNMHRTLRNDHYRNAIKYLRHALYSSPPVLEAFHPLIQVLLLGDQVKEALDEVENFSPYSNTTQHINKAVLVAGISGSLILDYVN</sequence>
<dbReference type="AlphaFoldDB" id="A0A2G2YTK1"/>
<dbReference type="STRING" id="4072.A0A2G2YTK1"/>
<dbReference type="Proteomes" id="UP000222542">
    <property type="component" value="Unassembled WGS sequence"/>
</dbReference>
<dbReference type="GO" id="GO:0006360">
    <property type="term" value="P:transcription by RNA polymerase I"/>
    <property type="evidence" value="ECO:0007669"/>
    <property type="project" value="InterPro"/>
</dbReference>
<organism evidence="1 2">
    <name type="scientific">Capsicum annuum</name>
    <name type="common">Capsicum pepper</name>
    <dbReference type="NCBI Taxonomy" id="4072"/>
    <lineage>
        <taxon>Eukaryota</taxon>
        <taxon>Viridiplantae</taxon>
        <taxon>Streptophyta</taxon>
        <taxon>Embryophyta</taxon>
        <taxon>Tracheophyta</taxon>
        <taxon>Spermatophyta</taxon>
        <taxon>Magnoliopsida</taxon>
        <taxon>eudicotyledons</taxon>
        <taxon>Gunneridae</taxon>
        <taxon>Pentapetalae</taxon>
        <taxon>asterids</taxon>
        <taxon>lamiids</taxon>
        <taxon>Solanales</taxon>
        <taxon>Solanaceae</taxon>
        <taxon>Solanoideae</taxon>
        <taxon>Capsiceae</taxon>
        <taxon>Capsicum</taxon>
    </lineage>
</organism>
<comment type="caution">
    <text evidence="1">The sequence shown here is derived from an EMBL/GenBank/DDBJ whole genome shotgun (WGS) entry which is preliminary data.</text>
</comment>
<dbReference type="PANTHER" id="PTHR36720:SF1">
    <property type="entry name" value="TAF RNA POLYMERASE I SUBUNIT A"/>
    <property type="match status" value="1"/>
</dbReference>